<comment type="caution">
    <text evidence="2">The sequence shown here is derived from an EMBL/GenBank/DDBJ whole genome shotgun (WGS) entry which is preliminary data.</text>
</comment>
<name>A0A1F5N907_9BACT</name>
<dbReference type="EMBL" id="MFEH01000001">
    <property type="protein sequence ID" value="OGE74181.1"/>
    <property type="molecule type" value="Genomic_DNA"/>
</dbReference>
<proteinExistence type="predicted"/>
<keyword evidence="1" id="KW-1133">Transmembrane helix</keyword>
<sequence length="456" mass="50632">MSINDIENLLSKAKPNTQVDPRFKNNLYVLLTKGKFMDRFNLKMLLPISAIAVVAVIMLVVKPNNQNTTQQLLGGKQEIIRVGSNAFGQLNTLNAVGRGQGGGGGAENMSLSADAKMMAPGTEPAVGMGGGGTGVATPAIWYPTYFKYVYNGEPITVDSDQMDVYERQKGFGAGADLASFLERFDIGLFNISKFQSATVDYLRASENRDQGYAIDMDLKQGTLYISQNWERWPMLDYSQPTSMGEVPSDEEAIAIADQFLNEYGISKENYGTPVVQNYWRIMYERATDKNSLYVPDAVSVVYPIKIEGNEVMDEGGNKTGMFVSINARTKQVTSVGEITSQRFQASAYPTEKDTARLMKIAENGGFRSYMPLANEVIEPDAKTVTVELGTPKIEYVRMWQTINNQTKDLYVPSLVFPVTNQPTDYYTQNVIVPLIKEVLDAQQPIMDIMPMEKSIR</sequence>
<dbReference type="AlphaFoldDB" id="A0A1F5N907"/>
<evidence type="ECO:0000313" key="3">
    <source>
        <dbReference type="Proteomes" id="UP000177610"/>
    </source>
</evidence>
<organism evidence="2 3">
    <name type="scientific">Candidatus Doudnabacteria bacterium RIFCSPHIGHO2_01_FULL_41_86</name>
    <dbReference type="NCBI Taxonomy" id="1817821"/>
    <lineage>
        <taxon>Bacteria</taxon>
        <taxon>Candidatus Doudnaibacteriota</taxon>
    </lineage>
</organism>
<evidence type="ECO:0000256" key="1">
    <source>
        <dbReference type="SAM" id="Phobius"/>
    </source>
</evidence>
<accession>A0A1F5N907</accession>
<reference evidence="2 3" key="1">
    <citation type="journal article" date="2016" name="Nat. Commun.">
        <title>Thousands of microbial genomes shed light on interconnected biogeochemical processes in an aquifer system.</title>
        <authorList>
            <person name="Anantharaman K."/>
            <person name="Brown C.T."/>
            <person name="Hug L.A."/>
            <person name="Sharon I."/>
            <person name="Castelle C.J."/>
            <person name="Probst A.J."/>
            <person name="Thomas B.C."/>
            <person name="Singh A."/>
            <person name="Wilkins M.J."/>
            <person name="Karaoz U."/>
            <person name="Brodie E.L."/>
            <person name="Williams K.H."/>
            <person name="Hubbard S.S."/>
            <person name="Banfield J.F."/>
        </authorList>
    </citation>
    <scope>NUCLEOTIDE SEQUENCE [LARGE SCALE GENOMIC DNA]</scope>
</reference>
<dbReference type="STRING" id="1817821.A2717_01365"/>
<dbReference type="Proteomes" id="UP000177610">
    <property type="component" value="Unassembled WGS sequence"/>
</dbReference>
<gene>
    <name evidence="2" type="ORF">A2717_01365</name>
</gene>
<keyword evidence="1" id="KW-0472">Membrane</keyword>
<protein>
    <submittedName>
        <fullName evidence="2">Uncharacterized protein</fullName>
    </submittedName>
</protein>
<evidence type="ECO:0000313" key="2">
    <source>
        <dbReference type="EMBL" id="OGE74181.1"/>
    </source>
</evidence>
<keyword evidence="1" id="KW-0812">Transmembrane</keyword>
<feature type="transmembrane region" description="Helical" evidence="1">
    <location>
        <begin position="40"/>
        <end position="61"/>
    </location>
</feature>